<keyword evidence="3" id="KW-1185">Reference proteome</keyword>
<organism evidence="2 3">
    <name type="scientific">Liparis tanakae</name>
    <name type="common">Tanaka's snailfish</name>
    <dbReference type="NCBI Taxonomy" id="230148"/>
    <lineage>
        <taxon>Eukaryota</taxon>
        <taxon>Metazoa</taxon>
        <taxon>Chordata</taxon>
        <taxon>Craniata</taxon>
        <taxon>Vertebrata</taxon>
        <taxon>Euteleostomi</taxon>
        <taxon>Actinopterygii</taxon>
        <taxon>Neopterygii</taxon>
        <taxon>Teleostei</taxon>
        <taxon>Neoteleostei</taxon>
        <taxon>Acanthomorphata</taxon>
        <taxon>Eupercaria</taxon>
        <taxon>Perciformes</taxon>
        <taxon>Cottioidei</taxon>
        <taxon>Cottales</taxon>
        <taxon>Liparidae</taxon>
        <taxon>Liparis</taxon>
    </lineage>
</organism>
<evidence type="ECO:0000313" key="3">
    <source>
        <dbReference type="Proteomes" id="UP000314294"/>
    </source>
</evidence>
<feature type="compositionally biased region" description="Basic and acidic residues" evidence="1">
    <location>
        <begin position="43"/>
        <end position="61"/>
    </location>
</feature>
<sequence>MQGVSLPPSPFGPIDAELLFQSMDVHWASELQLFEGVRGATTRPREKPRWTPRSHDGKDSFGAEADAWVGEAERQTSATADELGSVSEGSDSEALYVSAASTCCPRTRQPAVGEARDLFNVIKPISIWFSKHSLSLSSVSVRRCSKIETVW</sequence>
<name>A0A4Z2IWN2_9TELE</name>
<accession>A0A4Z2IWN2</accession>
<evidence type="ECO:0000313" key="2">
    <source>
        <dbReference type="EMBL" id="TNN82171.1"/>
    </source>
</evidence>
<dbReference type="EMBL" id="SRLO01000041">
    <property type="protein sequence ID" value="TNN82171.1"/>
    <property type="molecule type" value="Genomic_DNA"/>
</dbReference>
<comment type="caution">
    <text evidence="2">The sequence shown here is derived from an EMBL/GenBank/DDBJ whole genome shotgun (WGS) entry which is preliminary data.</text>
</comment>
<feature type="region of interest" description="Disordered" evidence="1">
    <location>
        <begin position="38"/>
        <end position="65"/>
    </location>
</feature>
<dbReference type="Proteomes" id="UP000314294">
    <property type="component" value="Unassembled WGS sequence"/>
</dbReference>
<reference evidence="2 3" key="1">
    <citation type="submission" date="2019-03" db="EMBL/GenBank/DDBJ databases">
        <title>First draft genome of Liparis tanakae, snailfish: a comprehensive survey of snailfish specific genes.</title>
        <authorList>
            <person name="Kim W."/>
            <person name="Song I."/>
            <person name="Jeong J.-H."/>
            <person name="Kim D."/>
            <person name="Kim S."/>
            <person name="Ryu S."/>
            <person name="Song J.Y."/>
            <person name="Lee S.K."/>
        </authorList>
    </citation>
    <scope>NUCLEOTIDE SEQUENCE [LARGE SCALE GENOMIC DNA]</scope>
    <source>
        <tissue evidence="2">Muscle</tissue>
    </source>
</reference>
<gene>
    <name evidence="2" type="ORF">EYF80_007539</name>
</gene>
<dbReference type="AlphaFoldDB" id="A0A4Z2IWN2"/>
<protein>
    <submittedName>
        <fullName evidence="2">Uncharacterized protein</fullName>
    </submittedName>
</protein>
<feature type="region of interest" description="Disordered" evidence="1">
    <location>
        <begin position="72"/>
        <end position="91"/>
    </location>
</feature>
<proteinExistence type="predicted"/>
<evidence type="ECO:0000256" key="1">
    <source>
        <dbReference type="SAM" id="MobiDB-lite"/>
    </source>
</evidence>